<dbReference type="Pfam" id="PF00903">
    <property type="entry name" value="Glyoxalase"/>
    <property type="match status" value="1"/>
</dbReference>
<dbReference type="EMBL" id="RBDY01000006">
    <property type="protein sequence ID" value="RKN24448.1"/>
    <property type="molecule type" value="Genomic_DNA"/>
</dbReference>
<proteinExistence type="predicted"/>
<dbReference type="SUPFAM" id="SSF54593">
    <property type="entry name" value="Glyoxalase/Bleomycin resistance protein/Dihydroxybiphenyl dioxygenase"/>
    <property type="match status" value="2"/>
</dbReference>
<feature type="domain" description="VOC" evidence="1">
    <location>
        <begin position="8"/>
        <end position="122"/>
    </location>
</feature>
<evidence type="ECO:0000313" key="5">
    <source>
        <dbReference type="Proteomes" id="UP000275024"/>
    </source>
</evidence>
<evidence type="ECO:0000259" key="1">
    <source>
        <dbReference type="PROSITE" id="PS51819"/>
    </source>
</evidence>
<comment type="caution">
    <text evidence="2">The sequence shown here is derived from an EMBL/GenBank/DDBJ whole genome shotgun (WGS) entry which is preliminary data.</text>
</comment>
<dbReference type="Gene3D" id="3.10.180.10">
    <property type="entry name" value="2,3-Dihydroxybiphenyl 1,2-Dioxygenase, domain 1"/>
    <property type="match status" value="2"/>
</dbReference>
<gene>
    <name evidence="3" type="ORF">D7318_11250</name>
    <name evidence="2" type="ORF">D7319_10070</name>
</gene>
<dbReference type="InterPro" id="IPR004360">
    <property type="entry name" value="Glyas_Fos-R_dOase_dom"/>
</dbReference>
<dbReference type="OrthoDB" id="9793039at2"/>
<dbReference type="CDD" id="cd07247">
    <property type="entry name" value="SgaA_N_like"/>
    <property type="match status" value="1"/>
</dbReference>
<organism evidence="2 5">
    <name type="scientific">Streptomyces radicis</name>
    <dbReference type="NCBI Taxonomy" id="1750517"/>
    <lineage>
        <taxon>Bacteria</taxon>
        <taxon>Bacillati</taxon>
        <taxon>Actinomycetota</taxon>
        <taxon>Actinomycetes</taxon>
        <taxon>Kitasatosporales</taxon>
        <taxon>Streptomycetaceae</taxon>
        <taxon>Streptomyces</taxon>
    </lineage>
</organism>
<dbReference type="Proteomes" id="UP000268652">
    <property type="component" value="Unassembled WGS sequence"/>
</dbReference>
<dbReference type="AlphaFoldDB" id="A0A3A9WQR5"/>
<accession>A0A3A9WQR5</accession>
<evidence type="ECO:0000313" key="4">
    <source>
        <dbReference type="Proteomes" id="UP000268652"/>
    </source>
</evidence>
<dbReference type="PANTHER" id="PTHR33993:SF10">
    <property type="entry name" value="CONSERVED PROTEIN"/>
    <property type="match status" value="1"/>
</dbReference>
<dbReference type="RefSeq" id="WP_120696787.1">
    <property type="nucleotide sequence ID" value="NZ_RBDX01000006.1"/>
</dbReference>
<dbReference type="InterPro" id="IPR029068">
    <property type="entry name" value="Glyas_Bleomycin-R_OHBP_Dase"/>
</dbReference>
<dbReference type="EMBL" id="RBDX01000006">
    <property type="protein sequence ID" value="RKN10106.1"/>
    <property type="molecule type" value="Genomic_DNA"/>
</dbReference>
<dbReference type="InterPro" id="IPR037523">
    <property type="entry name" value="VOC_core"/>
</dbReference>
<protein>
    <submittedName>
        <fullName evidence="2">VOC family protein</fullName>
    </submittedName>
</protein>
<dbReference type="InterPro" id="IPR052164">
    <property type="entry name" value="Anthracycline_SecMetBiosynth"/>
</dbReference>
<dbReference type="Pfam" id="PF18029">
    <property type="entry name" value="Glyoxalase_6"/>
    <property type="match status" value="1"/>
</dbReference>
<sequence length="263" mass="27952">MSDFSEGEPCWVDATVLDVADGKRFYGQLFGWDFGEAAPEYGGYAEAMLDGKTVAALAPQMAGQEAPPAWTLYLSSPSVVTTAGRVREHGGTVLMEPMEIGDLGRMALASDPGGVLFGVWEAGRHKGFGERGRPGTFCWAEVATRDPAAADAFFPAVFPFDVERHAGSPGFDFSVWKVGGEPVMGRLAMDGQAEPGMPPHTEVYFAVEDCDTAAAEVRRLGGRVVDGPKDSPYGRLASVADPQGVEFSVIDLTTRKGEPPATE</sequence>
<dbReference type="InterPro" id="IPR041581">
    <property type="entry name" value="Glyoxalase_6"/>
</dbReference>
<dbReference type="Proteomes" id="UP000275024">
    <property type="component" value="Unassembled WGS sequence"/>
</dbReference>
<dbReference type="PANTHER" id="PTHR33993">
    <property type="entry name" value="GLYOXALASE-RELATED"/>
    <property type="match status" value="1"/>
</dbReference>
<name>A0A3A9WQR5_9ACTN</name>
<keyword evidence="4" id="KW-1185">Reference proteome</keyword>
<reference evidence="4 5" key="1">
    <citation type="submission" date="2018-09" db="EMBL/GenBank/DDBJ databases">
        <title>Streptomyces sp. nov. DS1-2, an endophytic actinomycete isolated from roots of Dendrobium scabrilingue.</title>
        <authorList>
            <person name="Kuncharoen N."/>
            <person name="Kudo T."/>
            <person name="Ohkuma M."/>
            <person name="Yuki M."/>
            <person name="Tanasupawat S."/>
        </authorList>
    </citation>
    <scope>NUCLEOTIDE SEQUENCE [LARGE SCALE GENOMIC DNA]</scope>
    <source>
        <strain evidence="2 5">AZ1-7</strain>
        <strain evidence="3 4">DS1-2</strain>
    </source>
</reference>
<evidence type="ECO:0000313" key="3">
    <source>
        <dbReference type="EMBL" id="RKN24448.1"/>
    </source>
</evidence>
<dbReference type="PROSITE" id="PS51819">
    <property type="entry name" value="VOC"/>
    <property type="match status" value="2"/>
</dbReference>
<evidence type="ECO:0000313" key="2">
    <source>
        <dbReference type="EMBL" id="RKN10106.1"/>
    </source>
</evidence>
<feature type="domain" description="VOC" evidence="1">
    <location>
        <begin position="136"/>
        <end position="252"/>
    </location>
</feature>